<keyword evidence="3" id="KW-1185">Reference proteome</keyword>
<dbReference type="EMBL" id="FNOI01000004">
    <property type="protein sequence ID" value="SDX14270.1"/>
    <property type="molecule type" value="Genomic_DNA"/>
</dbReference>
<dbReference type="Pfam" id="PF07330">
    <property type="entry name" value="DUF1467"/>
    <property type="match status" value="1"/>
</dbReference>
<organism evidence="2 3">
    <name type="scientific">Litoreibacter albidus</name>
    <dbReference type="NCBI Taxonomy" id="670155"/>
    <lineage>
        <taxon>Bacteria</taxon>
        <taxon>Pseudomonadati</taxon>
        <taxon>Pseudomonadota</taxon>
        <taxon>Alphaproteobacteria</taxon>
        <taxon>Rhodobacterales</taxon>
        <taxon>Roseobacteraceae</taxon>
        <taxon>Litoreibacter</taxon>
    </lineage>
</organism>
<keyword evidence="1" id="KW-1133">Transmembrane helix</keyword>
<dbReference type="InterPro" id="IPR009935">
    <property type="entry name" value="DUF1467"/>
</dbReference>
<name>A0A1H2ZA59_9RHOB</name>
<feature type="transmembrane region" description="Helical" evidence="1">
    <location>
        <begin position="6"/>
        <end position="24"/>
    </location>
</feature>
<evidence type="ECO:0000256" key="1">
    <source>
        <dbReference type="SAM" id="Phobius"/>
    </source>
</evidence>
<dbReference type="STRING" id="670155.SAMN04488001_2495"/>
<protein>
    <submittedName>
        <fullName evidence="2">Predicted secreted protein</fullName>
    </submittedName>
</protein>
<accession>A0A1H2ZA59</accession>
<proteinExistence type="predicted"/>
<feature type="transmembrane region" description="Helical" evidence="1">
    <location>
        <begin position="53"/>
        <end position="76"/>
    </location>
</feature>
<gene>
    <name evidence="2" type="ORF">SAMN04488001_2495</name>
</gene>
<sequence>MAITSAIVVFAVIWFLTLFCVLPFGTRSQSEAGDVAHGTPRSAPSNPRMKRKFAITTMIAVVIWVPMCLAIIYGYINADSMNLYKRFGPDS</sequence>
<evidence type="ECO:0000313" key="2">
    <source>
        <dbReference type="EMBL" id="SDX14270.1"/>
    </source>
</evidence>
<dbReference type="OrthoDB" id="9804637at2"/>
<dbReference type="AlphaFoldDB" id="A0A1H2ZA59"/>
<dbReference type="RefSeq" id="WP_089947263.1">
    <property type="nucleotide sequence ID" value="NZ_FNOI01000004.1"/>
</dbReference>
<keyword evidence="1" id="KW-0812">Transmembrane</keyword>
<keyword evidence="1" id="KW-0472">Membrane</keyword>
<reference evidence="3" key="1">
    <citation type="submission" date="2016-10" db="EMBL/GenBank/DDBJ databases">
        <authorList>
            <person name="Varghese N."/>
            <person name="Submissions S."/>
        </authorList>
    </citation>
    <scope>NUCLEOTIDE SEQUENCE [LARGE SCALE GENOMIC DNA]</scope>
    <source>
        <strain evidence="3">DSM 26922</strain>
    </source>
</reference>
<dbReference type="Proteomes" id="UP000199441">
    <property type="component" value="Unassembled WGS sequence"/>
</dbReference>
<evidence type="ECO:0000313" key="3">
    <source>
        <dbReference type="Proteomes" id="UP000199441"/>
    </source>
</evidence>